<protein>
    <submittedName>
        <fullName evidence="2">Uncharacterized protein</fullName>
    </submittedName>
</protein>
<feature type="transmembrane region" description="Helical" evidence="1">
    <location>
        <begin position="114"/>
        <end position="134"/>
    </location>
</feature>
<sequence>MLAVMATGIMAATLDFRTDILEEAFSVTTANTTTATVQLGDTLWNDTTSFIDSILSDDITDTPAATSYNATNREVTVSGLSANVTRVLTVSYKSNALEDAEAAEDIIIHLPATLLVAVILIPVLALVSMIIWVVKRR</sequence>
<reference evidence="2" key="1">
    <citation type="journal article" date="2015" name="Nature">
        <title>Complex archaea that bridge the gap between prokaryotes and eukaryotes.</title>
        <authorList>
            <person name="Spang A."/>
            <person name="Saw J.H."/>
            <person name="Jorgensen S.L."/>
            <person name="Zaremba-Niedzwiedzka K."/>
            <person name="Martijn J."/>
            <person name="Lind A.E."/>
            <person name="van Eijk R."/>
            <person name="Schleper C."/>
            <person name="Guy L."/>
            <person name="Ettema T.J."/>
        </authorList>
    </citation>
    <scope>NUCLEOTIDE SEQUENCE</scope>
</reference>
<gene>
    <name evidence="2" type="ORF">LCGC14_0967200</name>
</gene>
<dbReference type="EMBL" id="LAZR01003535">
    <property type="protein sequence ID" value="KKN17311.1"/>
    <property type="molecule type" value="Genomic_DNA"/>
</dbReference>
<keyword evidence="1" id="KW-0812">Transmembrane</keyword>
<dbReference type="AlphaFoldDB" id="A0A0F9QW29"/>
<name>A0A0F9QW29_9ZZZZ</name>
<accession>A0A0F9QW29</accession>
<evidence type="ECO:0000313" key="2">
    <source>
        <dbReference type="EMBL" id="KKN17311.1"/>
    </source>
</evidence>
<comment type="caution">
    <text evidence="2">The sequence shown here is derived from an EMBL/GenBank/DDBJ whole genome shotgun (WGS) entry which is preliminary data.</text>
</comment>
<evidence type="ECO:0000256" key="1">
    <source>
        <dbReference type="SAM" id="Phobius"/>
    </source>
</evidence>
<keyword evidence="1" id="KW-1133">Transmembrane helix</keyword>
<proteinExistence type="predicted"/>
<organism evidence="2">
    <name type="scientific">marine sediment metagenome</name>
    <dbReference type="NCBI Taxonomy" id="412755"/>
    <lineage>
        <taxon>unclassified sequences</taxon>
        <taxon>metagenomes</taxon>
        <taxon>ecological metagenomes</taxon>
    </lineage>
</organism>
<keyword evidence="1" id="KW-0472">Membrane</keyword>